<gene>
    <name evidence="2" type="ORF">I9W82_001180</name>
</gene>
<dbReference type="AlphaFoldDB" id="A0A8H7ZLN8"/>
<feature type="compositionally biased region" description="Acidic residues" evidence="1">
    <location>
        <begin position="301"/>
        <end position="321"/>
    </location>
</feature>
<feature type="region of interest" description="Disordered" evidence="1">
    <location>
        <begin position="297"/>
        <end position="353"/>
    </location>
</feature>
<dbReference type="OrthoDB" id="3981267at2759"/>
<dbReference type="EMBL" id="JAEOAQ010000001">
    <property type="protein sequence ID" value="KAG5422087.1"/>
    <property type="molecule type" value="Genomic_DNA"/>
</dbReference>
<comment type="caution">
    <text evidence="2">The sequence shown here is derived from an EMBL/GenBank/DDBJ whole genome shotgun (WGS) entry which is preliminary data.</text>
</comment>
<proteinExistence type="predicted"/>
<accession>A0A8H7ZLN8</accession>
<feature type="compositionally biased region" description="Acidic residues" evidence="1">
    <location>
        <begin position="97"/>
        <end position="107"/>
    </location>
</feature>
<dbReference type="GeneID" id="93649809"/>
<keyword evidence="3" id="KW-1185">Reference proteome</keyword>
<sequence length="391" mass="44707">MTNNFKTDLMMPYCKSNRNLNSNTPPQTKVSTFGNQDPTNTKDYYHHQGLSPQNYRYSSFLPVIPITNGVNNATKFNQIAAKDQNIPQLRSPLQQVPEEEGNDDEEQGNQISPTQSNQYQQQNQFLHGLQIHHSEYHATSNHPEKFDIFNCNDAHNNNNNNNVKAPRNLPCDTELVFARANSHLNNSSSILQQLQILPTETIDVYDYLNPRKAANMGYREKIRSWLTSVPLAIAYDENSTQFNLNCYPGVVSISETATNSDVEIDLADIDDVLELQAQRVTRYVNKLYFNEQEVPLPIEESGQDLEEDDFDDLEEQEDEGEAAVAEHGLEKEADMDGINDYSTKNPTLPQRNHLKDKVDNNIQQHQDNVYKRGITTALETTYTRRRDTSFT</sequence>
<evidence type="ECO:0000313" key="2">
    <source>
        <dbReference type="EMBL" id="KAG5422087.1"/>
    </source>
</evidence>
<name>A0A8H7ZLN8_9ASCO</name>
<dbReference type="Proteomes" id="UP000669133">
    <property type="component" value="Unassembled WGS sequence"/>
</dbReference>
<dbReference type="RefSeq" id="XP_067551203.1">
    <property type="nucleotide sequence ID" value="XM_067689899.1"/>
</dbReference>
<evidence type="ECO:0000256" key="1">
    <source>
        <dbReference type="SAM" id="MobiDB-lite"/>
    </source>
</evidence>
<feature type="compositionally biased region" description="Polar residues" evidence="1">
    <location>
        <begin position="340"/>
        <end position="350"/>
    </location>
</feature>
<evidence type="ECO:0000313" key="3">
    <source>
        <dbReference type="Proteomes" id="UP000669133"/>
    </source>
</evidence>
<feature type="region of interest" description="Disordered" evidence="1">
    <location>
        <begin position="94"/>
        <end position="118"/>
    </location>
</feature>
<reference evidence="2 3" key="1">
    <citation type="submission" date="2020-12" db="EMBL/GenBank/DDBJ databases">
        <title>Effect of drift, selection, and recombination on the evolution of hybrid genomes in Candida yeast pathogens.</title>
        <authorList>
            <person name="Mixao V."/>
            <person name="Ksiezopolska E."/>
            <person name="Saus E."/>
            <person name="Boekhout T."/>
            <person name="Gacser A."/>
            <person name="Gabaldon T."/>
        </authorList>
    </citation>
    <scope>NUCLEOTIDE SEQUENCE [LARGE SCALE GENOMIC DNA]</scope>
    <source>
        <strain evidence="2 3">BP57</strain>
    </source>
</reference>
<protein>
    <submittedName>
        <fullName evidence="2">Uncharacterized protein</fullName>
    </submittedName>
</protein>
<organism evidence="2 3">
    <name type="scientific">Candida metapsilosis</name>
    <dbReference type="NCBI Taxonomy" id="273372"/>
    <lineage>
        <taxon>Eukaryota</taxon>
        <taxon>Fungi</taxon>
        <taxon>Dikarya</taxon>
        <taxon>Ascomycota</taxon>
        <taxon>Saccharomycotina</taxon>
        <taxon>Pichiomycetes</taxon>
        <taxon>Debaryomycetaceae</taxon>
        <taxon>Candida/Lodderomyces clade</taxon>
        <taxon>Candida</taxon>
    </lineage>
</organism>